<evidence type="ECO:0000256" key="1">
    <source>
        <dbReference type="SAM" id="Phobius"/>
    </source>
</evidence>
<keyword evidence="1" id="KW-0812">Transmembrane</keyword>
<sequence>MTKKRKLKLKSSARKPLVIISAVVVVIIIILAFYFNRIGELKNLGYSEEAVHSIIFKFKYSYIMDIGENKTLNAAFESDDYIEDNLDNYAKIDYENQKHLIRNINKLLDKGYSVNEVNLIISKGDDKSVSDFTKRDKVKYIEEFLSVDFAKLENLDRYVEYQDKENDDAETTVLYVNMDFDKEDYVDPLVIDDFDDYVLVNKHRQLSSEYVPDDLVKIKDEYVKTDEDVEIERNVAKAFYDMAEAASKDGMELMVSSGYRSYKDQEDITNTYLELYGQNYVDNYVAKPGFSEHQTAMSLDIASKSVDTFIESDEYGWMMDNAYKYGFILRYPKSKEDITGYKCEAWHYRYVGKKIAKYIKEHNITYDEYYVMFLDD</sequence>
<evidence type="ECO:0000313" key="3">
    <source>
        <dbReference type="EMBL" id="HIR58483.1"/>
    </source>
</evidence>
<dbReference type="AlphaFoldDB" id="A0A9D1DT37"/>
<dbReference type="Proteomes" id="UP000824232">
    <property type="component" value="Unassembled WGS sequence"/>
</dbReference>
<gene>
    <name evidence="3" type="ORF">IAB38_00370</name>
</gene>
<evidence type="ECO:0000259" key="2">
    <source>
        <dbReference type="Pfam" id="PF02557"/>
    </source>
</evidence>
<dbReference type="GO" id="GO:0008233">
    <property type="term" value="F:peptidase activity"/>
    <property type="evidence" value="ECO:0007669"/>
    <property type="project" value="InterPro"/>
</dbReference>
<proteinExistence type="predicted"/>
<dbReference type="InterPro" id="IPR058193">
    <property type="entry name" value="VanY/YodJ_core_dom"/>
</dbReference>
<protein>
    <submittedName>
        <fullName evidence="3">M15 family metallopeptidase</fullName>
    </submittedName>
</protein>
<dbReference type="PANTHER" id="PTHR34385:SF1">
    <property type="entry name" value="PEPTIDOGLYCAN L-ALANYL-D-GLUTAMATE ENDOPEPTIDASE CWLK"/>
    <property type="match status" value="1"/>
</dbReference>
<dbReference type="EMBL" id="DVHC01000004">
    <property type="protein sequence ID" value="HIR58483.1"/>
    <property type="molecule type" value="Genomic_DNA"/>
</dbReference>
<dbReference type="InterPro" id="IPR052179">
    <property type="entry name" value="DD-CPase-like"/>
</dbReference>
<feature type="domain" description="D-alanyl-D-alanine carboxypeptidase-like core" evidence="2">
    <location>
        <begin position="230"/>
        <end position="353"/>
    </location>
</feature>
<dbReference type="Pfam" id="PF02557">
    <property type="entry name" value="VanY"/>
    <property type="match status" value="1"/>
</dbReference>
<dbReference type="SUPFAM" id="SSF55166">
    <property type="entry name" value="Hedgehog/DD-peptidase"/>
    <property type="match status" value="1"/>
</dbReference>
<keyword evidence="1" id="KW-0472">Membrane</keyword>
<dbReference type="GO" id="GO:0006508">
    <property type="term" value="P:proteolysis"/>
    <property type="evidence" value="ECO:0007669"/>
    <property type="project" value="InterPro"/>
</dbReference>
<reference evidence="3" key="2">
    <citation type="journal article" date="2021" name="PeerJ">
        <title>Extensive microbial diversity within the chicken gut microbiome revealed by metagenomics and culture.</title>
        <authorList>
            <person name="Gilroy R."/>
            <person name="Ravi A."/>
            <person name="Getino M."/>
            <person name="Pursley I."/>
            <person name="Horton D.L."/>
            <person name="Alikhan N.F."/>
            <person name="Baker D."/>
            <person name="Gharbi K."/>
            <person name="Hall N."/>
            <person name="Watson M."/>
            <person name="Adriaenssens E.M."/>
            <person name="Foster-Nyarko E."/>
            <person name="Jarju S."/>
            <person name="Secka A."/>
            <person name="Antonio M."/>
            <person name="Oren A."/>
            <person name="Chaudhuri R.R."/>
            <person name="La Ragione R."/>
            <person name="Hildebrand F."/>
            <person name="Pallen M.J."/>
        </authorList>
    </citation>
    <scope>NUCLEOTIDE SEQUENCE</scope>
    <source>
        <strain evidence="3">CHK184-20233</strain>
    </source>
</reference>
<dbReference type="InterPro" id="IPR003709">
    <property type="entry name" value="VanY-like_core_dom"/>
</dbReference>
<accession>A0A9D1DT37</accession>
<evidence type="ECO:0000313" key="4">
    <source>
        <dbReference type="Proteomes" id="UP000824232"/>
    </source>
</evidence>
<dbReference type="Gene3D" id="3.30.1380.10">
    <property type="match status" value="1"/>
</dbReference>
<dbReference type="InterPro" id="IPR009045">
    <property type="entry name" value="Zn_M74/Hedgehog-like"/>
</dbReference>
<organism evidence="3 4">
    <name type="scientific">Candidatus Onthousia excrementipullorum</name>
    <dbReference type="NCBI Taxonomy" id="2840884"/>
    <lineage>
        <taxon>Bacteria</taxon>
        <taxon>Bacillati</taxon>
        <taxon>Bacillota</taxon>
        <taxon>Bacilli</taxon>
        <taxon>Candidatus Onthousia</taxon>
    </lineage>
</organism>
<comment type="caution">
    <text evidence="3">The sequence shown here is derived from an EMBL/GenBank/DDBJ whole genome shotgun (WGS) entry which is preliminary data.</text>
</comment>
<reference evidence="3" key="1">
    <citation type="submission" date="2020-10" db="EMBL/GenBank/DDBJ databases">
        <authorList>
            <person name="Gilroy R."/>
        </authorList>
    </citation>
    <scope>NUCLEOTIDE SEQUENCE</scope>
    <source>
        <strain evidence="3">CHK184-20233</strain>
    </source>
</reference>
<dbReference type="PANTHER" id="PTHR34385">
    <property type="entry name" value="D-ALANYL-D-ALANINE CARBOXYPEPTIDASE"/>
    <property type="match status" value="1"/>
</dbReference>
<dbReference type="CDD" id="cd14852">
    <property type="entry name" value="LD-carboxypeptidase"/>
    <property type="match status" value="1"/>
</dbReference>
<name>A0A9D1DT37_9FIRM</name>
<feature type="transmembrane region" description="Helical" evidence="1">
    <location>
        <begin position="16"/>
        <end position="35"/>
    </location>
</feature>
<keyword evidence="1" id="KW-1133">Transmembrane helix</keyword>